<keyword evidence="4" id="KW-1185">Reference proteome</keyword>
<accession>A0ABQ2LYW2</accession>
<dbReference type="InterPro" id="IPR006311">
    <property type="entry name" value="TAT_signal"/>
</dbReference>
<dbReference type="InterPro" id="IPR023214">
    <property type="entry name" value="HAD_sf"/>
</dbReference>
<dbReference type="EMBL" id="BMNG01000006">
    <property type="protein sequence ID" value="GGO45080.1"/>
    <property type="molecule type" value="Genomic_DNA"/>
</dbReference>
<gene>
    <name evidence="3" type="ORF">GCM10012286_32840</name>
</gene>
<dbReference type="InterPro" id="IPR050582">
    <property type="entry name" value="HAD-like_SerB"/>
</dbReference>
<name>A0ABQ2LYW2_9ACTN</name>
<evidence type="ECO:0000313" key="4">
    <source>
        <dbReference type="Proteomes" id="UP000656881"/>
    </source>
</evidence>
<evidence type="ECO:0000256" key="1">
    <source>
        <dbReference type="ARBA" id="ARBA00009184"/>
    </source>
</evidence>
<dbReference type="InterPro" id="IPR036412">
    <property type="entry name" value="HAD-like_sf"/>
</dbReference>
<proteinExistence type="inferred from homology"/>
<evidence type="ECO:0000313" key="3">
    <source>
        <dbReference type="EMBL" id="GGO45080.1"/>
    </source>
</evidence>
<protein>
    <recommendedName>
        <fullName evidence="5">Haloacid dehalogenase-like hydrolase</fullName>
    </recommendedName>
</protein>
<evidence type="ECO:0008006" key="5">
    <source>
        <dbReference type="Google" id="ProtNLM"/>
    </source>
</evidence>
<evidence type="ECO:0000256" key="2">
    <source>
        <dbReference type="SAM" id="SignalP"/>
    </source>
</evidence>
<comment type="caution">
    <text evidence="3">The sequence shown here is derived from an EMBL/GenBank/DDBJ whole genome shotgun (WGS) entry which is preliminary data.</text>
</comment>
<dbReference type="RefSeq" id="WP_189174446.1">
    <property type="nucleotide sequence ID" value="NZ_BMNG01000006.1"/>
</dbReference>
<dbReference type="SUPFAM" id="SSF56784">
    <property type="entry name" value="HAD-like"/>
    <property type="match status" value="1"/>
</dbReference>
<dbReference type="PROSITE" id="PS51318">
    <property type="entry name" value="TAT"/>
    <property type="match status" value="1"/>
</dbReference>
<comment type="similarity">
    <text evidence="1">Belongs to the HAD-like hydrolase superfamily. SerB family.</text>
</comment>
<feature type="chain" id="PRO_5046808234" description="Haloacid dehalogenase-like hydrolase" evidence="2">
    <location>
        <begin position="25"/>
        <end position="384"/>
    </location>
</feature>
<dbReference type="Proteomes" id="UP000656881">
    <property type="component" value="Unassembled WGS sequence"/>
</dbReference>
<reference evidence="4" key="1">
    <citation type="journal article" date="2019" name="Int. J. Syst. Evol. Microbiol.">
        <title>The Global Catalogue of Microorganisms (GCM) 10K type strain sequencing project: providing services to taxonomists for standard genome sequencing and annotation.</title>
        <authorList>
            <consortium name="The Broad Institute Genomics Platform"/>
            <consortium name="The Broad Institute Genome Sequencing Center for Infectious Disease"/>
            <person name="Wu L."/>
            <person name="Ma J."/>
        </authorList>
    </citation>
    <scope>NUCLEOTIDE SEQUENCE [LARGE SCALE GENOMIC DNA]</scope>
    <source>
        <strain evidence="4">CGMCC 4.7349</strain>
    </source>
</reference>
<dbReference type="Gene3D" id="1.20.1440.310">
    <property type="match status" value="1"/>
</dbReference>
<feature type="signal peptide" evidence="2">
    <location>
        <begin position="1"/>
        <end position="24"/>
    </location>
</feature>
<keyword evidence="2" id="KW-0732">Signal</keyword>
<dbReference type="PANTHER" id="PTHR43344">
    <property type="entry name" value="PHOSPHOSERINE PHOSPHATASE"/>
    <property type="match status" value="1"/>
</dbReference>
<sequence>MAIRAKGRLAVVGAAGALAAAVFAGGALWPDSADAKTTGAKAPSASARAAATGLKHWPKPVAAKLGRVIAENEGKGAYAVFDADNTTYRHDLEEALLPFLEMKGVLTRKSMAPSLKVIPFKDTATHKESLYSYYNRLCEVDDQVCYPWAAQIFSGFTLKQLKGYVDDLLAYDKPIPATYFDEHGKVTKTEVERPEFFPGMRELYKSLRAHGIEVYVVSAASEDLVRMVLADPKYGYGVKPQNVIGVGLQLKNPRTGQVTSARKEIAEGRFGPKDRARLAKYELTPNLWAPMTWYQGKPAAISTYIDEWKKPVLVAGDTPVSDGPMLFHSADVRHGGVRVWVNRKDSYMKQLDGMKRKNAARQRELGQPVTADKRWLTVTPEQIG</sequence>
<organism evidence="3 4">
    <name type="scientific">Streptomyces lasiicapitis</name>
    <dbReference type="NCBI Taxonomy" id="1923961"/>
    <lineage>
        <taxon>Bacteria</taxon>
        <taxon>Bacillati</taxon>
        <taxon>Actinomycetota</taxon>
        <taxon>Actinomycetes</taxon>
        <taxon>Kitasatosporales</taxon>
        <taxon>Streptomycetaceae</taxon>
        <taxon>Streptomyces</taxon>
    </lineage>
</organism>
<dbReference type="Gene3D" id="3.40.50.1000">
    <property type="entry name" value="HAD superfamily/HAD-like"/>
    <property type="match status" value="1"/>
</dbReference>